<evidence type="ECO:0000313" key="4">
    <source>
        <dbReference type="Proteomes" id="UP000746747"/>
    </source>
</evidence>
<dbReference type="Proteomes" id="UP000746747">
    <property type="component" value="Unassembled WGS sequence"/>
</dbReference>
<protein>
    <recommendedName>
        <fullName evidence="5">G-protein coupled receptors family 1 profile domain-containing protein</fullName>
    </recommendedName>
</protein>
<organism evidence="3 4">
    <name type="scientific">Cercopithifilaria johnstoni</name>
    <dbReference type="NCBI Taxonomy" id="2874296"/>
    <lineage>
        <taxon>Eukaryota</taxon>
        <taxon>Metazoa</taxon>
        <taxon>Ecdysozoa</taxon>
        <taxon>Nematoda</taxon>
        <taxon>Chromadorea</taxon>
        <taxon>Rhabditida</taxon>
        <taxon>Spirurina</taxon>
        <taxon>Spiruromorpha</taxon>
        <taxon>Filarioidea</taxon>
        <taxon>Onchocercidae</taxon>
        <taxon>Cercopithifilaria</taxon>
    </lineage>
</organism>
<keyword evidence="4" id="KW-1185">Reference proteome</keyword>
<dbReference type="SUPFAM" id="SSF81321">
    <property type="entry name" value="Family A G protein-coupled receptor-like"/>
    <property type="match status" value="1"/>
</dbReference>
<proteinExistence type="predicted"/>
<dbReference type="OrthoDB" id="5868068at2759"/>
<evidence type="ECO:0000313" key="3">
    <source>
        <dbReference type="EMBL" id="CAG9529801.1"/>
    </source>
</evidence>
<dbReference type="Gene3D" id="1.20.1070.10">
    <property type="entry name" value="Rhodopsin 7-helix transmembrane proteins"/>
    <property type="match status" value="1"/>
</dbReference>
<keyword evidence="1" id="KW-1133">Transmembrane helix</keyword>
<feature type="signal peptide" evidence="2">
    <location>
        <begin position="1"/>
        <end position="21"/>
    </location>
</feature>
<accession>A0A8J2LYI0</accession>
<keyword evidence="1" id="KW-0472">Membrane</keyword>
<name>A0A8J2LYI0_9BILA</name>
<feature type="non-terminal residue" evidence="3">
    <location>
        <position position="264"/>
    </location>
</feature>
<dbReference type="EMBL" id="CAKAEH010000091">
    <property type="protein sequence ID" value="CAG9529801.1"/>
    <property type="molecule type" value="Genomic_DNA"/>
</dbReference>
<comment type="caution">
    <text evidence="3">The sequence shown here is derived from an EMBL/GenBank/DDBJ whole genome shotgun (WGS) entry which is preliminary data.</text>
</comment>
<feature type="transmembrane region" description="Helical" evidence="1">
    <location>
        <begin position="116"/>
        <end position="142"/>
    </location>
</feature>
<dbReference type="PANTHER" id="PTHR22718">
    <property type="entry name" value="SERPENTINE RECEPTOR, CLASS X"/>
    <property type="match status" value="1"/>
</dbReference>
<feature type="transmembrane region" description="Helical" evidence="1">
    <location>
        <begin position="43"/>
        <end position="65"/>
    </location>
</feature>
<dbReference type="AlphaFoldDB" id="A0A8J2LYI0"/>
<keyword evidence="1" id="KW-0812">Transmembrane</keyword>
<reference evidence="3" key="1">
    <citation type="submission" date="2021-09" db="EMBL/GenBank/DDBJ databases">
        <authorList>
            <consortium name="Pathogen Informatics"/>
        </authorList>
    </citation>
    <scope>NUCLEOTIDE SEQUENCE</scope>
</reference>
<evidence type="ECO:0000256" key="1">
    <source>
        <dbReference type="SAM" id="Phobius"/>
    </source>
</evidence>
<dbReference type="PANTHER" id="PTHR22718:SF25">
    <property type="entry name" value="G-PROTEIN COUPLED RECEPTORS FAMILY 1 PROFILE DOMAIN-CONTAINING PROTEIN"/>
    <property type="match status" value="1"/>
</dbReference>
<sequence length="264" mass="31087">MLTRHCYITVLFLVLPITCQERNTTYKADIRDENHKVMKYIAVTLFIIFLLYGITSNTVMAISLFRRGKERYYGRGFLLISIQLIICNFMAFQPQMFHVLPEILQTENKSNANTTAWIGIAFANCKSFSFFAILNFSLLLALNRFVAIALPKCNDIFESRRLYFLIAFVWLSLLAVQTADSYYCIRKFNVWNLSWVKYYAKSGAKHWLRVRNIWKLTIPNAMFVMYFAIFCNVRRKRRRISANENETNGMDISHYEWSMLTQAV</sequence>
<feature type="chain" id="PRO_5035260585" description="G-protein coupled receptors family 1 profile domain-containing protein" evidence="2">
    <location>
        <begin position="22"/>
        <end position="264"/>
    </location>
</feature>
<gene>
    <name evidence="3" type="ORF">CJOHNSTONI_LOCUS355</name>
</gene>
<feature type="transmembrane region" description="Helical" evidence="1">
    <location>
        <begin position="162"/>
        <end position="183"/>
    </location>
</feature>
<feature type="transmembrane region" description="Helical" evidence="1">
    <location>
        <begin position="77"/>
        <end position="96"/>
    </location>
</feature>
<evidence type="ECO:0008006" key="5">
    <source>
        <dbReference type="Google" id="ProtNLM"/>
    </source>
</evidence>
<feature type="transmembrane region" description="Helical" evidence="1">
    <location>
        <begin position="213"/>
        <end position="233"/>
    </location>
</feature>
<keyword evidence="2" id="KW-0732">Signal</keyword>
<evidence type="ECO:0000256" key="2">
    <source>
        <dbReference type="SAM" id="SignalP"/>
    </source>
</evidence>